<feature type="region of interest" description="Disordered" evidence="1">
    <location>
        <begin position="985"/>
        <end position="1006"/>
    </location>
</feature>
<evidence type="ECO:0000313" key="3">
    <source>
        <dbReference type="Proteomes" id="UP000008783"/>
    </source>
</evidence>
<keyword evidence="3" id="KW-1185">Reference proteome</keyword>
<dbReference type="InParanoid" id="H6QRN9"/>
<dbReference type="GeneID" id="13543023"/>
<organism evidence="2 3">
    <name type="scientific">Puccinia graminis f. sp. tritici (strain CRL 75-36-700-3 / race SCCL)</name>
    <name type="common">Black stem rust fungus</name>
    <dbReference type="NCBI Taxonomy" id="418459"/>
    <lineage>
        <taxon>Eukaryota</taxon>
        <taxon>Fungi</taxon>
        <taxon>Dikarya</taxon>
        <taxon>Basidiomycota</taxon>
        <taxon>Pucciniomycotina</taxon>
        <taxon>Pucciniomycetes</taxon>
        <taxon>Pucciniales</taxon>
        <taxon>Pucciniaceae</taxon>
        <taxon>Puccinia</taxon>
    </lineage>
</organism>
<name>H6QRN9_PUCGT</name>
<dbReference type="InterPro" id="IPR052055">
    <property type="entry name" value="Hepadnavirus_pol/RT"/>
</dbReference>
<reference evidence="3" key="1">
    <citation type="journal article" date="2011" name="Proc. Natl. Acad. Sci. U.S.A.">
        <title>Obligate biotrophy features unraveled by the genomic analysis of rust fungi.</title>
        <authorList>
            <person name="Duplessis S."/>
            <person name="Cuomo C.A."/>
            <person name="Lin Y.-C."/>
            <person name="Aerts A."/>
            <person name="Tisserant E."/>
            <person name="Veneault-Fourrey C."/>
            <person name="Joly D.L."/>
            <person name="Hacquard S."/>
            <person name="Amselem J."/>
            <person name="Cantarel B.L."/>
            <person name="Chiu R."/>
            <person name="Coutinho P.M."/>
            <person name="Feau N."/>
            <person name="Field M."/>
            <person name="Frey P."/>
            <person name="Gelhaye E."/>
            <person name="Goldberg J."/>
            <person name="Grabherr M.G."/>
            <person name="Kodira C.D."/>
            <person name="Kohler A."/>
            <person name="Kuees U."/>
            <person name="Lindquist E.A."/>
            <person name="Lucas S.M."/>
            <person name="Mago R."/>
            <person name="Mauceli E."/>
            <person name="Morin E."/>
            <person name="Murat C."/>
            <person name="Pangilinan J.L."/>
            <person name="Park R."/>
            <person name="Pearson M."/>
            <person name="Quesneville H."/>
            <person name="Rouhier N."/>
            <person name="Sakthikumar S."/>
            <person name="Salamov A.A."/>
            <person name="Schmutz J."/>
            <person name="Selles B."/>
            <person name="Shapiro H."/>
            <person name="Tanguay P."/>
            <person name="Tuskan G.A."/>
            <person name="Henrissat B."/>
            <person name="Van de Peer Y."/>
            <person name="Rouze P."/>
            <person name="Ellis J.G."/>
            <person name="Dodds P.N."/>
            <person name="Schein J.E."/>
            <person name="Zhong S."/>
            <person name="Hamelin R.C."/>
            <person name="Grigoriev I.V."/>
            <person name="Szabo L.J."/>
            <person name="Martin F."/>
        </authorList>
    </citation>
    <scope>NUCLEOTIDE SEQUENCE [LARGE SCALE GENOMIC DNA]</scope>
    <source>
        <strain evidence="3">CRL 75-36-700-3 / race SCCL</strain>
    </source>
</reference>
<proteinExistence type="predicted"/>
<dbReference type="PANTHER" id="PTHR33050">
    <property type="entry name" value="REVERSE TRANSCRIPTASE DOMAIN-CONTAINING PROTEIN"/>
    <property type="match status" value="1"/>
</dbReference>
<dbReference type="HOGENOM" id="CLU_298617_0_0_1"/>
<protein>
    <recommendedName>
        <fullName evidence="4">Reverse transcriptase domain-containing protein</fullName>
    </recommendedName>
</protein>
<dbReference type="InterPro" id="IPR043502">
    <property type="entry name" value="DNA/RNA_pol_sf"/>
</dbReference>
<evidence type="ECO:0008006" key="4">
    <source>
        <dbReference type="Google" id="ProtNLM"/>
    </source>
</evidence>
<evidence type="ECO:0000313" key="2">
    <source>
        <dbReference type="EMBL" id="EHS63333.1"/>
    </source>
</evidence>
<dbReference type="OrthoDB" id="5149081at2759"/>
<gene>
    <name evidence="2" type="ORF">PGTG_21634</name>
</gene>
<dbReference type="RefSeq" id="XP_003889836.1">
    <property type="nucleotide sequence ID" value="XM_003889787.1"/>
</dbReference>
<dbReference type="AlphaFoldDB" id="H6QRN9"/>
<sequence>MRDVYKYETLGEWIILHKENTDKILRKDGFMVALRYDIRIRANTFAHRVVKNGVKSFLDISIFRQEVYDTAYAEARRYKELIFKEVNPYAIGGVRASWDRTRVPKSRPSQPTTTNREAPPTQPSQVLRTQTPSQPSRAKAEEVLGIKAETLTQTTQGAKGRAAADTKMEKAAERETEEVQCDMNIPRWKEALEKAGLSKTSADVLNGFVYGFHQGISEHDLGPDIPFYAPPNHSSASQAQPKIEELIQKEIAAGRMFGPYTADQVHRKFGFFRTNPLGAVVNGDGSLRVINDLSFPHRKKDIPSVNSKNDFDTTWDNFKAVENFLRKRTKTALLAIFDWEKAYQQIPKAPNQWPYLMLQNFNNQIIVDTRIAFGGVAGCGSFGRPADAWKQIMLKEFDLVTVFRWVDNNLFVKELTSAVEMDDIVARSNELGVKTNPTKISPFKVEQKYIGFIWNTSEKTVRLPEEKTQAQIRQINEILEEGKEFTFKQIKIMAGRLNHMSYMLPQLRCYLCSLYRMMSDWVYQHVPRPIPLDTRLIANPDPTEIGWVGDASTSLGIEVLIGRRWAQFKARPGWNRGSLPRRGIAWMETAAIRIGLLMMKKLDIRKGKMIIVWIDNTTSEEAVKNRKSRDVHVNKEWKLIQNILLEMQIDLSARRVTSKENRANALSRGNRSNHHLKNQVLSTLPNLYLLLSATLLSPLQSNLPFNQTKTFSLSERLPPPPFPPRIKRHIILDISKIKTFLANGNQLREPTSLDIHFLRGYKWNRLLSFNAAARKFMRYKIAVKETPFVLPISAGDLYGFCYWAGKNTDEYDTQDICSKTLAKYLYGLQAWHLYHSVEYPKESKAKVAVLLRASADTDAEAPPRPVKAPVTITQLVALTNHLVLEMVEGNPSQIPVIRWRIPANGCGWPLFRKKLAGIRVSQRIPAAGRGDGRLEGDPDTLPVDKSMRYLYPDGWKEALPAGPLEGGYPRIPARIPAAADGYPPAGADAQMAGKSSRISASARISG</sequence>
<dbReference type="PANTHER" id="PTHR33050:SF7">
    <property type="entry name" value="RIBONUCLEASE H"/>
    <property type="match status" value="1"/>
</dbReference>
<feature type="region of interest" description="Disordered" evidence="1">
    <location>
        <begin position="100"/>
        <end position="165"/>
    </location>
</feature>
<dbReference type="SUPFAM" id="SSF56672">
    <property type="entry name" value="DNA/RNA polymerases"/>
    <property type="match status" value="1"/>
</dbReference>
<dbReference type="Proteomes" id="UP000008783">
    <property type="component" value="Unassembled WGS sequence"/>
</dbReference>
<feature type="compositionally biased region" description="Polar residues" evidence="1">
    <location>
        <begin position="107"/>
        <end position="116"/>
    </location>
</feature>
<evidence type="ECO:0000256" key="1">
    <source>
        <dbReference type="SAM" id="MobiDB-lite"/>
    </source>
</evidence>
<accession>H6QRN9</accession>
<dbReference type="VEuPathDB" id="FungiDB:PGTG_21634"/>
<dbReference type="KEGG" id="pgr:PGTG_21634"/>
<feature type="compositionally biased region" description="Polar residues" evidence="1">
    <location>
        <begin position="123"/>
        <end position="136"/>
    </location>
</feature>
<dbReference type="EMBL" id="DS178284">
    <property type="protein sequence ID" value="EHS63333.1"/>
    <property type="molecule type" value="Genomic_DNA"/>
</dbReference>